<proteinExistence type="predicted"/>
<keyword evidence="2" id="KW-1185">Reference proteome</keyword>
<accession>A0A8H6SS20</accession>
<evidence type="ECO:0000313" key="2">
    <source>
        <dbReference type="Proteomes" id="UP000636479"/>
    </source>
</evidence>
<gene>
    <name evidence="1" type="ORF">MIND_00631700</name>
</gene>
<comment type="caution">
    <text evidence="1">The sequence shown here is derived from an EMBL/GenBank/DDBJ whole genome shotgun (WGS) entry which is preliminary data.</text>
</comment>
<protein>
    <submittedName>
        <fullName evidence="1">Uncharacterized protein</fullName>
    </submittedName>
</protein>
<dbReference type="GeneID" id="59345572"/>
<dbReference type="Proteomes" id="UP000636479">
    <property type="component" value="Unassembled WGS sequence"/>
</dbReference>
<organism evidence="1 2">
    <name type="scientific">Mycena indigotica</name>
    <dbReference type="NCBI Taxonomy" id="2126181"/>
    <lineage>
        <taxon>Eukaryota</taxon>
        <taxon>Fungi</taxon>
        <taxon>Dikarya</taxon>
        <taxon>Basidiomycota</taxon>
        <taxon>Agaricomycotina</taxon>
        <taxon>Agaricomycetes</taxon>
        <taxon>Agaricomycetidae</taxon>
        <taxon>Agaricales</taxon>
        <taxon>Marasmiineae</taxon>
        <taxon>Mycenaceae</taxon>
        <taxon>Mycena</taxon>
    </lineage>
</organism>
<dbReference type="RefSeq" id="XP_037220977.1">
    <property type="nucleotide sequence ID" value="XM_037363056.1"/>
</dbReference>
<name>A0A8H6SS20_9AGAR</name>
<evidence type="ECO:0000313" key="1">
    <source>
        <dbReference type="EMBL" id="KAF7304005.1"/>
    </source>
</evidence>
<dbReference type="PANTHER" id="PTHR31252:SF11">
    <property type="entry name" value="DUF4419 DOMAIN-CONTAINING PROTEIN"/>
    <property type="match status" value="1"/>
</dbReference>
<dbReference type="EMBL" id="JACAZF010000005">
    <property type="protein sequence ID" value="KAF7304005.1"/>
    <property type="molecule type" value="Genomic_DNA"/>
</dbReference>
<dbReference type="AlphaFoldDB" id="A0A8H6SS20"/>
<dbReference type="Pfam" id="PF14388">
    <property type="entry name" value="DUF4419"/>
    <property type="match status" value="1"/>
</dbReference>
<dbReference type="OrthoDB" id="9978173at2759"/>
<sequence length="400" mass="44755">MPVTFNVASHHAESVPLGDAATGLSPRQILEKACAPQYKTAGDLRGTSFSEPDLLPKTPAARVVNVIPQPNGFFHTIATAYNRHHALVLRPDDVWLAIVTQFNFFVNANAELLRANFVAHDGQKNLEVESDSFADFGVFARAMAGLIEKNVVDPELRKWAIPDFTTTTELDVTVSSIVLMATLKAYFTYTFSAIACGIPQVTLKGEKADWEKLLIRAEKLKEYGLHTIAWYHLLVPVLRRFVLTFDDPSEHGNIQFWQQVAHFWPGGSGPSVYSGWLNAFCVFDQKGRWIGPKFKRNVESAVPPETLTPREFWETYTNYDPEWVLFDDTGYHTVEANYIPPCYAEVDVMLLDNGVPMKASMCAGIIGMRVDSSGSKEVSMTGENDVVKPQAGWWLFDKLE</sequence>
<dbReference type="InterPro" id="IPR025533">
    <property type="entry name" value="DUF4419"/>
</dbReference>
<dbReference type="PANTHER" id="PTHR31252">
    <property type="entry name" value="DUF4419 DOMAIN-CONTAINING PROTEIN"/>
    <property type="match status" value="1"/>
</dbReference>
<reference evidence="1" key="1">
    <citation type="submission" date="2020-05" db="EMBL/GenBank/DDBJ databases">
        <title>Mycena genomes resolve the evolution of fungal bioluminescence.</title>
        <authorList>
            <person name="Tsai I.J."/>
        </authorList>
    </citation>
    <scope>NUCLEOTIDE SEQUENCE</scope>
    <source>
        <strain evidence="1">171206Taipei</strain>
    </source>
</reference>